<name>A0A0D2K583_9EURO</name>
<organism evidence="3 4">
    <name type="scientific">Fonsecaea multimorphosa CBS 102226</name>
    <dbReference type="NCBI Taxonomy" id="1442371"/>
    <lineage>
        <taxon>Eukaryota</taxon>
        <taxon>Fungi</taxon>
        <taxon>Dikarya</taxon>
        <taxon>Ascomycota</taxon>
        <taxon>Pezizomycotina</taxon>
        <taxon>Eurotiomycetes</taxon>
        <taxon>Chaetothyriomycetidae</taxon>
        <taxon>Chaetothyriales</taxon>
        <taxon>Herpotrichiellaceae</taxon>
        <taxon>Fonsecaea</taxon>
    </lineage>
</organism>
<dbReference type="InterPro" id="IPR044149">
    <property type="entry name" value="Nitrilases_CHs"/>
</dbReference>
<dbReference type="GeneID" id="27709355"/>
<dbReference type="SUPFAM" id="SSF56317">
    <property type="entry name" value="Carbon-nitrogen hydrolase"/>
    <property type="match status" value="1"/>
</dbReference>
<dbReference type="GO" id="GO:0003677">
    <property type="term" value="F:DNA binding"/>
    <property type="evidence" value="ECO:0007669"/>
    <property type="project" value="InterPro"/>
</dbReference>
<evidence type="ECO:0000259" key="2">
    <source>
        <dbReference type="PROSITE" id="PS50263"/>
    </source>
</evidence>
<keyword evidence="4" id="KW-1185">Reference proteome</keyword>
<protein>
    <recommendedName>
        <fullName evidence="2">CN hydrolase domain-containing protein</fullName>
    </recommendedName>
</protein>
<dbReference type="STRING" id="1442371.A0A0D2K583"/>
<dbReference type="PROSITE" id="PS50263">
    <property type="entry name" value="CN_HYDROLASE"/>
    <property type="match status" value="1"/>
</dbReference>
<dbReference type="PANTHER" id="PTHR46044:SF1">
    <property type="entry name" value="CN HYDROLASE DOMAIN-CONTAINING PROTEIN"/>
    <property type="match status" value="1"/>
</dbReference>
<dbReference type="VEuPathDB" id="FungiDB:Z520_03609"/>
<dbReference type="GO" id="GO:0006351">
    <property type="term" value="P:DNA-templated transcription"/>
    <property type="evidence" value="ECO:0007669"/>
    <property type="project" value="InterPro"/>
</dbReference>
<proteinExistence type="inferred from homology"/>
<feature type="domain" description="CN hydrolase" evidence="2">
    <location>
        <begin position="7"/>
        <end position="285"/>
    </location>
</feature>
<accession>A0A0D2K583</accession>
<dbReference type="InterPro" id="IPR036526">
    <property type="entry name" value="C-N_Hydrolase_sf"/>
</dbReference>
<dbReference type="AlphaFoldDB" id="A0A0D2K583"/>
<dbReference type="OrthoDB" id="10250282at2759"/>
<dbReference type="RefSeq" id="XP_016635065.1">
    <property type="nucleotide sequence ID" value="XM_016774119.1"/>
</dbReference>
<comment type="similarity">
    <text evidence="1">Belongs to the carbon-nitrogen hydrolase superfamily. Nitrilase family.</text>
</comment>
<dbReference type="GO" id="GO:0008270">
    <property type="term" value="F:zinc ion binding"/>
    <property type="evidence" value="ECO:0007669"/>
    <property type="project" value="InterPro"/>
</dbReference>
<dbReference type="CDD" id="cd12148">
    <property type="entry name" value="fungal_TF_MHR"/>
    <property type="match status" value="1"/>
</dbReference>
<dbReference type="CDD" id="cd07564">
    <property type="entry name" value="nitrilases_CHs"/>
    <property type="match status" value="1"/>
</dbReference>
<reference evidence="3 4" key="1">
    <citation type="submission" date="2015-01" db="EMBL/GenBank/DDBJ databases">
        <title>The Genome Sequence of Fonsecaea multimorphosa CBS 102226.</title>
        <authorList>
            <consortium name="The Broad Institute Genomics Platform"/>
            <person name="Cuomo C."/>
            <person name="de Hoog S."/>
            <person name="Gorbushina A."/>
            <person name="Stielow B."/>
            <person name="Teixiera M."/>
            <person name="Abouelleil A."/>
            <person name="Chapman S.B."/>
            <person name="Priest M."/>
            <person name="Young S.K."/>
            <person name="Wortman J."/>
            <person name="Nusbaum C."/>
            <person name="Birren B."/>
        </authorList>
    </citation>
    <scope>NUCLEOTIDE SEQUENCE [LARGE SCALE GENOMIC DNA]</scope>
    <source>
        <strain evidence="3 4">CBS 102226</strain>
    </source>
</reference>
<dbReference type="Pfam" id="PF00795">
    <property type="entry name" value="CN_hydrolase"/>
    <property type="match status" value="1"/>
</dbReference>
<evidence type="ECO:0000313" key="3">
    <source>
        <dbReference type="EMBL" id="KIY00943.1"/>
    </source>
</evidence>
<dbReference type="Gene3D" id="3.60.110.10">
    <property type="entry name" value="Carbon-nitrogen hydrolase"/>
    <property type="match status" value="1"/>
</dbReference>
<sequence length="1006" mass="111287">MSAPASFKVAAVQAAPVSFDLRASIQKVRHFTKTAAQESADLVVFPEGFLSAYPWRYAFDATIGAREPRGREWFSKYYQSAVAIPSPEFDELRNIARDYNVFLSIGIIEKERGTLYCTAILLSRTGDLLYAHRKLIPTAAERLVWGRGAGDGLQVVETEIGRVGGLICWENYMPAARLSLYQQGIEIYIAPNADDLPSWVASMQHIAKEGRCFVISCNQFCKVADFPSDYPPFSPGHHDRQPDGSPWTPDAVLSHGGSCIVGPLGTFIAEPVWDQEEIVYGQLNMEDLIQARMDFDPVGSYARPDIFTLTEKYTATGEGGVYILCLIRGKECRYVKSNRGGPRVSRKKAIMAVERQRRSEEAVPQTQEIVPDIHIDWDALILSSEEIHNDLIATMISPGAGLIDVGDEDDSDQIFDNIFMPASEGDETMDSLDDDSQGKSYTPITRSYRDNEAILNAYYIFIHPYFPILPPPVTTLQVDEPASESKFFEPASPLVMALMAILVLIPHPEDEYPDSDESVCLRRQQAHSFSQMAMESIEIETELLESAIKPSDALDHRRPSVDREKLHPYVPVELEGVLAHVLLSIYEYAQRGNLAKMRNRASQAYDAAIRLCLHDISDLSLDEYTEARRRAWWMTYTVILQSSIVSSTPPIISIDFHQFKTPLPTSTADPGAWLFFIEAQQCILRCTQYTVALKKALDAGMGDSTLEQRKAMLESNLDSVLSKYASSTNESTAAPSPTDAEEHSLAKSLRLQALIKLNSARIKLHRYRAFQDVPIFTRRHCDLDQADVSSPRPLGCSCHAMLPSTFSNISSSNGFQSGGFPGLWSQSPHGSSLDASSDHAETLTKGVSITDLPAAKTCLKAALAIGRAFESLPYPNPMQSPLPMPCPSTLSAISSTPAPRTMPSFACCAMQSCYTLLTLCYKSLEMQCINQRSSAADKGIEDLYAGVGRVLRALQNYAVAFEALNGMVRKFLFHLPRRLTKFSMLIQLFRAGRGSPGGAEACTAAQ</sequence>
<dbReference type="InterPro" id="IPR003010">
    <property type="entry name" value="C-N_Hydrolase"/>
</dbReference>
<dbReference type="PANTHER" id="PTHR46044">
    <property type="entry name" value="NITRILASE"/>
    <property type="match status" value="1"/>
</dbReference>
<dbReference type="Proteomes" id="UP000053411">
    <property type="component" value="Unassembled WGS sequence"/>
</dbReference>
<dbReference type="GO" id="GO:0003824">
    <property type="term" value="F:catalytic activity"/>
    <property type="evidence" value="ECO:0007669"/>
    <property type="project" value="InterPro"/>
</dbReference>
<evidence type="ECO:0000256" key="1">
    <source>
        <dbReference type="ARBA" id="ARBA00008129"/>
    </source>
</evidence>
<dbReference type="EMBL" id="KN848066">
    <property type="protein sequence ID" value="KIY00943.1"/>
    <property type="molecule type" value="Genomic_DNA"/>
</dbReference>
<evidence type="ECO:0000313" key="4">
    <source>
        <dbReference type="Proteomes" id="UP000053411"/>
    </source>
</evidence>
<gene>
    <name evidence="3" type="ORF">Z520_03609</name>
</gene>